<evidence type="ECO:0000256" key="2">
    <source>
        <dbReference type="SAM" id="SignalP"/>
    </source>
</evidence>
<dbReference type="Proteomes" id="UP000594621">
    <property type="component" value="Chromosome"/>
</dbReference>
<dbReference type="InterPro" id="IPR036409">
    <property type="entry name" value="Aldolase_II/adducin_N_sf"/>
</dbReference>
<dbReference type="PANTHER" id="PTHR10672:SF41">
    <property type="entry name" value="CLASS II ALDOLASE_ADDUCIN DOMAIN PROTEIN (AFU_ORTHOLOGUE AFUA_3G01330)"/>
    <property type="match status" value="1"/>
</dbReference>
<dbReference type="SUPFAM" id="SSF53639">
    <property type="entry name" value="AraD/HMP-PK domain-like"/>
    <property type="match status" value="1"/>
</dbReference>
<comment type="similarity">
    <text evidence="1">Belongs to the aldolase class II family.</text>
</comment>
<dbReference type="GO" id="GO:0051015">
    <property type="term" value="F:actin filament binding"/>
    <property type="evidence" value="ECO:0007669"/>
    <property type="project" value="TreeGrafter"/>
</dbReference>
<dbReference type="RefSeq" id="WP_195803738.1">
    <property type="nucleotide sequence ID" value="NZ_CP061379.1"/>
</dbReference>
<evidence type="ECO:0000313" key="5">
    <source>
        <dbReference type="Proteomes" id="UP000594621"/>
    </source>
</evidence>
<accession>A0A7S9DAM2</accession>
<keyword evidence="2" id="KW-0732">Signal</keyword>
<feature type="chain" id="PRO_5032805985" evidence="2">
    <location>
        <begin position="26"/>
        <end position="265"/>
    </location>
</feature>
<dbReference type="EMBL" id="CP061379">
    <property type="protein sequence ID" value="QPF94241.1"/>
    <property type="molecule type" value="Genomic_DNA"/>
</dbReference>
<dbReference type="PANTHER" id="PTHR10672">
    <property type="entry name" value="ADDUCIN"/>
    <property type="match status" value="1"/>
</dbReference>
<dbReference type="SMART" id="SM01007">
    <property type="entry name" value="Aldolase_II"/>
    <property type="match status" value="1"/>
</dbReference>
<dbReference type="Gene3D" id="3.40.225.10">
    <property type="entry name" value="Class II aldolase/adducin N-terminal domain"/>
    <property type="match status" value="1"/>
</dbReference>
<feature type="domain" description="Class II aldolase/adducin N-terminal" evidence="3">
    <location>
        <begin position="37"/>
        <end position="221"/>
    </location>
</feature>
<evidence type="ECO:0000256" key="1">
    <source>
        <dbReference type="ARBA" id="ARBA00037961"/>
    </source>
</evidence>
<dbReference type="KEGG" id="bcou:IC761_13585"/>
<feature type="signal peptide" evidence="2">
    <location>
        <begin position="1"/>
        <end position="25"/>
    </location>
</feature>
<dbReference type="InterPro" id="IPR001303">
    <property type="entry name" value="Aldolase_II/adducin_N"/>
</dbReference>
<gene>
    <name evidence="4" type="ORF">IC761_13585</name>
</gene>
<protein>
    <submittedName>
        <fullName evidence="4">Class II aldolase/adducin family protein</fullName>
    </submittedName>
</protein>
<dbReference type="GO" id="GO:0005856">
    <property type="term" value="C:cytoskeleton"/>
    <property type="evidence" value="ECO:0007669"/>
    <property type="project" value="TreeGrafter"/>
</dbReference>
<dbReference type="AlphaFoldDB" id="A0A7S9DAM2"/>
<evidence type="ECO:0000259" key="3">
    <source>
        <dbReference type="SMART" id="SM01007"/>
    </source>
</evidence>
<keyword evidence="5" id="KW-1185">Reference proteome</keyword>
<evidence type="ECO:0000313" key="4">
    <source>
        <dbReference type="EMBL" id="QPF94241.1"/>
    </source>
</evidence>
<name>A0A7S9DAM2_9BRAD</name>
<proteinExistence type="inferred from homology"/>
<organism evidence="4 5">
    <name type="scientific">Bradyrhizobium commune</name>
    <dbReference type="NCBI Taxonomy" id="83627"/>
    <lineage>
        <taxon>Bacteria</taxon>
        <taxon>Pseudomonadati</taxon>
        <taxon>Pseudomonadota</taxon>
        <taxon>Alphaproteobacteria</taxon>
        <taxon>Hyphomicrobiales</taxon>
        <taxon>Nitrobacteraceae</taxon>
        <taxon>Bradyrhizobium</taxon>
    </lineage>
</organism>
<reference evidence="4 5" key="1">
    <citation type="submission" date="2020-09" db="EMBL/GenBank/DDBJ databases">
        <title>Complete genomes of bradyrhizobia occurring on native shrubby legumes in Australia.</title>
        <authorList>
            <person name="Lafay B."/>
        </authorList>
    </citation>
    <scope>NUCLEOTIDE SEQUENCE [LARGE SCALE GENOMIC DNA]</scope>
    <source>
        <strain evidence="4 5">BDV5040</strain>
    </source>
</reference>
<dbReference type="InterPro" id="IPR051017">
    <property type="entry name" value="Aldolase-II_Adducin_sf"/>
</dbReference>
<dbReference type="Pfam" id="PF00596">
    <property type="entry name" value="Aldolase_II"/>
    <property type="match status" value="1"/>
</dbReference>
<sequence>MIERTRSTWQARLGFIVTLAATVFAAEGRCQDAAVREDIVVGSRVLAEFGVLDAFGHVSARDPQNPDHFLMSRSLAPALVTADDIMEFDLDGNAVDAKGRSVFLERFIHSEIYKARPDVMAVVHTHSPGVIPFTVSQVALRPVFHNAAFLAAGAPVWEIRKEFGETNMLVSNAAIGKSLAVALGDKPVVLMRGHGDVAIGSSVKVAVFRAYYTDVNARLQSQAVALGGEVNYLTAAEGAKADAVNLQVLDRVWNLWKMRVTAAAK</sequence>